<reference evidence="5 6" key="2">
    <citation type="journal article" date="2019" name="Nat. Med.">
        <title>A library of human gut bacterial isolates paired with longitudinal multiomics data enables mechanistic microbiome research.</title>
        <authorList>
            <person name="Poyet M."/>
            <person name="Groussin M."/>
            <person name="Gibbons S.M."/>
            <person name="Avila-Pacheco J."/>
            <person name="Jiang X."/>
            <person name="Kearney S.M."/>
            <person name="Perrotta A.R."/>
            <person name="Berdy B."/>
            <person name="Zhao S."/>
            <person name="Lieberman T.D."/>
            <person name="Swanson P.K."/>
            <person name="Smith M."/>
            <person name="Roesemann S."/>
            <person name="Alexander J.E."/>
            <person name="Rich S.A."/>
            <person name="Livny J."/>
            <person name="Vlamakis H."/>
            <person name="Clish C."/>
            <person name="Bullock K."/>
            <person name="Deik A."/>
            <person name="Scott J."/>
            <person name="Pierce K.A."/>
            <person name="Xavier R.J."/>
            <person name="Alm E.J."/>
        </authorList>
    </citation>
    <scope>NUCLEOTIDE SEQUENCE [LARGE SCALE GENOMIC DNA]</scope>
    <source>
        <strain evidence="3 5">BIOML-A19</strain>
        <strain evidence="2 6">BIOML-A31</strain>
    </source>
</reference>
<dbReference type="Proteomes" id="UP000475905">
    <property type="component" value="Unassembled WGS sequence"/>
</dbReference>
<gene>
    <name evidence="1" type="ORF">ERS852558_00260</name>
    <name evidence="3" type="ORF">F2Y31_22685</name>
    <name evidence="2" type="ORF">F2Y36_22680</name>
</gene>
<protein>
    <submittedName>
        <fullName evidence="1">Uncharacterized protein</fullName>
    </submittedName>
</protein>
<evidence type="ECO:0000313" key="5">
    <source>
        <dbReference type="Proteomes" id="UP000368418"/>
    </source>
</evidence>
<proteinExistence type="predicted"/>
<reference evidence="1 4" key="1">
    <citation type="submission" date="2015-09" db="EMBL/GenBank/DDBJ databases">
        <authorList>
            <consortium name="Pathogen Informatics"/>
        </authorList>
    </citation>
    <scope>NUCLEOTIDE SEQUENCE [LARGE SCALE GENOMIC DNA]</scope>
    <source>
        <strain evidence="1 4">2789STDY5834946</strain>
    </source>
</reference>
<dbReference type="EMBL" id="VVYD01000045">
    <property type="protein sequence ID" value="KAA5491935.1"/>
    <property type="molecule type" value="Genomic_DNA"/>
</dbReference>
<dbReference type="EMBL" id="VVYP01000067">
    <property type="protein sequence ID" value="KAA5457262.1"/>
    <property type="molecule type" value="Genomic_DNA"/>
</dbReference>
<dbReference type="AlphaFoldDB" id="A0A174NGN9"/>
<evidence type="ECO:0000313" key="1">
    <source>
        <dbReference type="EMBL" id="CUP45680.1"/>
    </source>
</evidence>
<dbReference type="Proteomes" id="UP000368418">
    <property type="component" value="Unassembled WGS sequence"/>
</dbReference>
<dbReference type="RefSeq" id="WP_005675194.1">
    <property type="nucleotide sequence ID" value="NZ_CAXSJX010000006.1"/>
</dbReference>
<sequence>MYVKLINEGSVAYQSVPSSKFSSNIYKLEGSDIYDIEDEIWEFLPAILVLTKRKELEGKLVLVAVEEI</sequence>
<dbReference type="KEGG" id="bcac:CGC64_02770"/>
<evidence type="ECO:0000313" key="4">
    <source>
        <dbReference type="Proteomes" id="UP000095725"/>
    </source>
</evidence>
<evidence type="ECO:0000313" key="3">
    <source>
        <dbReference type="EMBL" id="KAA5491935.1"/>
    </source>
</evidence>
<name>A0A174NGN9_9BACE</name>
<dbReference type="Proteomes" id="UP000095725">
    <property type="component" value="Unassembled WGS sequence"/>
</dbReference>
<organism evidence="1 4">
    <name type="scientific">Bacteroides caccae</name>
    <dbReference type="NCBI Taxonomy" id="47678"/>
    <lineage>
        <taxon>Bacteria</taxon>
        <taxon>Pseudomonadati</taxon>
        <taxon>Bacteroidota</taxon>
        <taxon>Bacteroidia</taxon>
        <taxon>Bacteroidales</taxon>
        <taxon>Bacteroidaceae</taxon>
        <taxon>Bacteroides</taxon>
    </lineage>
</organism>
<evidence type="ECO:0000313" key="2">
    <source>
        <dbReference type="EMBL" id="KAA5457262.1"/>
    </source>
</evidence>
<accession>A0A174NGN9</accession>
<dbReference type="EMBL" id="CZBL01000001">
    <property type="protein sequence ID" value="CUP45680.1"/>
    <property type="molecule type" value="Genomic_DNA"/>
</dbReference>
<evidence type="ECO:0000313" key="6">
    <source>
        <dbReference type="Proteomes" id="UP000475905"/>
    </source>
</evidence>